<dbReference type="CDD" id="cd08966">
    <property type="entry name" value="EcFpg-like_N"/>
    <property type="match status" value="1"/>
</dbReference>
<keyword evidence="10 15" id="KW-0234">DNA repair</keyword>
<evidence type="ECO:0000256" key="9">
    <source>
        <dbReference type="ARBA" id="ARBA00023125"/>
    </source>
</evidence>
<evidence type="ECO:0000256" key="13">
    <source>
        <dbReference type="ARBA" id="ARBA00023295"/>
    </source>
</evidence>
<comment type="subunit">
    <text evidence="3 15">Monomer.</text>
</comment>
<gene>
    <name evidence="15 18" type="primary">mutM</name>
    <name evidence="15" type="synonym">fpg</name>
    <name evidence="18" type="ORF">Q9312_14700</name>
</gene>
<accession>A0AA51X5V9</accession>
<dbReference type="PROSITE" id="PS51066">
    <property type="entry name" value="ZF_FPG_2"/>
    <property type="match status" value="1"/>
</dbReference>
<comment type="cofactor">
    <cofactor evidence="15">
        <name>Zn(2+)</name>
        <dbReference type="ChEBI" id="CHEBI:29105"/>
    </cofactor>
    <text evidence="15">Binds 1 zinc ion per subunit.</text>
</comment>
<evidence type="ECO:0000256" key="4">
    <source>
        <dbReference type="ARBA" id="ARBA00022723"/>
    </source>
</evidence>
<dbReference type="InterPro" id="IPR010663">
    <property type="entry name" value="Znf_FPG/IleRS"/>
</dbReference>
<dbReference type="SUPFAM" id="SSF57716">
    <property type="entry name" value="Glucocorticoid receptor-like (DNA-binding domain)"/>
    <property type="match status" value="1"/>
</dbReference>
<feature type="active site" description="Schiff-base intermediate with DNA" evidence="15">
    <location>
        <position position="2"/>
    </location>
</feature>
<keyword evidence="8 15" id="KW-0862">Zinc</keyword>
<dbReference type="Gene3D" id="3.20.190.10">
    <property type="entry name" value="MutM-like, N-terminal"/>
    <property type="match status" value="1"/>
</dbReference>
<comment type="catalytic activity">
    <reaction evidence="1 15">
        <text>Hydrolysis of DNA containing ring-opened 7-methylguanine residues, releasing 2,6-diamino-4-hydroxy-5-(N-methyl)formamidopyrimidine.</text>
        <dbReference type="EC" id="3.2.2.23"/>
    </reaction>
</comment>
<dbReference type="SUPFAM" id="SSF81624">
    <property type="entry name" value="N-terminal domain of MutM-like DNA repair proteins"/>
    <property type="match status" value="1"/>
</dbReference>
<dbReference type="InterPro" id="IPR000214">
    <property type="entry name" value="Znf_DNA_glyclase/AP_lyase"/>
</dbReference>
<evidence type="ECO:0000313" key="19">
    <source>
        <dbReference type="Proteomes" id="UP001239782"/>
    </source>
</evidence>
<dbReference type="SMART" id="SM00898">
    <property type="entry name" value="Fapy_DNA_glyco"/>
    <property type="match status" value="1"/>
</dbReference>
<evidence type="ECO:0000256" key="15">
    <source>
        <dbReference type="HAMAP-Rule" id="MF_00103"/>
    </source>
</evidence>
<dbReference type="PROSITE" id="PS01242">
    <property type="entry name" value="ZF_FPG_1"/>
    <property type="match status" value="1"/>
</dbReference>
<dbReference type="Gene3D" id="1.10.8.50">
    <property type="match status" value="1"/>
</dbReference>
<feature type="active site" description="Proton donor; for delta-elimination activity" evidence="15">
    <location>
        <position position="260"/>
    </location>
</feature>
<dbReference type="SMART" id="SM01232">
    <property type="entry name" value="H2TH"/>
    <property type="match status" value="1"/>
</dbReference>
<dbReference type="Pfam" id="PF06827">
    <property type="entry name" value="zf-FPG_IleRS"/>
    <property type="match status" value="1"/>
</dbReference>
<proteinExistence type="inferred from homology"/>
<keyword evidence="4 15" id="KW-0479">Metal-binding</keyword>
<dbReference type="GO" id="GO:0140078">
    <property type="term" value="F:class I DNA-(apurinic or apyrimidinic site) endonuclease activity"/>
    <property type="evidence" value="ECO:0007669"/>
    <property type="project" value="UniProtKB-EC"/>
</dbReference>
<evidence type="ECO:0000256" key="1">
    <source>
        <dbReference type="ARBA" id="ARBA00001668"/>
    </source>
</evidence>
<keyword evidence="7 15" id="KW-0378">Hydrolase</keyword>
<feature type="domain" description="Formamidopyrimidine-DNA glycosylase catalytic" evidence="17">
    <location>
        <begin position="2"/>
        <end position="113"/>
    </location>
</feature>
<keyword evidence="5 15" id="KW-0227">DNA damage</keyword>
<dbReference type="GO" id="GO:0034039">
    <property type="term" value="F:8-oxo-7,8-dihydroguanine DNA N-glycosylase activity"/>
    <property type="evidence" value="ECO:0007669"/>
    <property type="project" value="TreeGrafter"/>
</dbReference>
<dbReference type="Pfam" id="PF06831">
    <property type="entry name" value="H2TH"/>
    <property type="match status" value="1"/>
</dbReference>
<evidence type="ECO:0000256" key="8">
    <source>
        <dbReference type="ARBA" id="ARBA00022833"/>
    </source>
</evidence>
<keyword evidence="12 15" id="KW-0511">Multifunctional enzyme</keyword>
<name>A0AA51X5V9_9GAMM</name>
<feature type="active site" description="Proton donor" evidence="15">
    <location>
        <position position="3"/>
    </location>
</feature>
<keyword evidence="11 15" id="KW-0456">Lyase</keyword>
<dbReference type="GO" id="GO:0008270">
    <property type="term" value="F:zinc ion binding"/>
    <property type="evidence" value="ECO:0007669"/>
    <property type="project" value="UniProtKB-UniRule"/>
</dbReference>
<keyword evidence="6 15" id="KW-0863">Zinc-finger</keyword>
<dbReference type="PROSITE" id="PS51068">
    <property type="entry name" value="FPG_CAT"/>
    <property type="match status" value="1"/>
</dbReference>
<feature type="binding site" evidence="15">
    <location>
        <position position="110"/>
    </location>
    <ligand>
        <name>DNA</name>
        <dbReference type="ChEBI" id="CHEBI:16991"/>
    </ligand>
</feature>
<dbReference type="GO" id="GO:0003684">
    <property type="term" value="F:damaged DNA binding"/>
    <property type="evidence" value="ECO:0007669"/>
    <property type="project" value="InterPro"/>
</dbReference>
<keyword evidence="19" id="KW-1185">Reference proteome</keyword>
<keyword evidence="13 15" id="KW-0326">Glycosidase</keyword>
<dbReference type="KEGG" id="plei:Q9312_14700"/>
<comment type="similarity">
    <text evidence="2 15">Belongs to the FPG family.</text>
</comment>
<reference evidence="18 19" key="1">
    <citation type="submission" date="2023-08" db="EMBL/GenBank/DDBJ databases">
        <title>Pleionea litopenaei sp. nov., isolated from stomach of juvenile Litopenaeus vannamei.</title>
        <authorList>
            <person name="Rho A.M."/>
            <person name="Hwang C.Y."/>
        </authorList>
    </citation>
    <scope>NUCLEOTIDE SEQUENCE [LARGE SCALE GENOMIC DNA]</scope>
    <source>
        <strain evidence="18 19">HL-JVS1</strain>
    </source>
</reference>
<feature type="binding site" evidence="15">
    <location>
        <position position="91"/>
    </location>
    <ligand>
        <name>DNA</name>
        <dbReference type="ChEBI" id="CHEBI:16991"/>
    </ligand>
</feature>
<evidence type="ECO:0000256" key="3">
    <source>
        <dbReference type="ARBA" id="ARBA00011245"/>
    </source>
</evidence>
<dbReference type="InterPro" id="IPR010979">
    <property type="entry name" value="Ribosomal_uS13-like_H2TH"/>
</dbReference>
<dbReference type="EC" id="4.2.99.18" evidence="15"/>
<dbReference type="AlphaFoldDB" id="A0AA51X5V9"/>
<dbReference type="NCBIfam" id="NF002211">
    <property type="entry name" value="PRK01103.1"/>
    <property type="match status" value="1"/>
</dbReference>
<evidence type="ECO:0000256" key="2">
    <source>
        <dbReference type="ARBA" id="ARBA00009409"/>
    </source>
</evidence>
<dbReference type="EC" id="3.2.2.23" evidence="15"/>
<evidence type="ECO:0000259" key="17">
    <source>
        <dbReference type="PROSITE" id="PS51068"/>
    </source>
</evidence>
<evidence type="ECO:0000259" key="16">
    <source>
        <dbReference type="PROSITE" id="PS51066"/>
    </source>
</evidence>
<feature type="binding site" evidence="15">
    <location>
        <position position="151"/>
    </location>
    <ligand>
        <name>DNA</name>
        <dbReference type="ChEBI" id="CHEBI:16991"/>
    </ligand>
</feature>
<dbReference type="PANTHER" id="PTHR22993">
    <property type="entry name" value="FORMAMIDOPYRIMIDINE-DNA GLYCOSYLASE"/>
    <property type="match status" value="1"/>
</dbReference>
<dbReference type="PANTHER" id="PTHR22993:SF9">
    <property type="entry name" value="FORMAMIDOPYRIMIDINE-DNA GLYCOSYLASE"/>
    <property type="match status" value="1"/>
</dbReference>
<feature type="domain" description="FPG-type" evidence="16">
    <location>
        <begin position="236"/>
        <end position="270"/>
    </location>
</feature>
<evidence type="ECO:0000256" key="6">
    <source>
        <dbReference type="ARBA" id="ARBA00022771"/>
    </source>
</evidence>
<sequence>MPELPEVETSKNGIAPFTEGQRVKKMIIRNGALRWPVDDSLPERVTDRIITQVSRRAKYLLLHFSGGNLMIHLGMSGRLRVVNEQQPADKHDHIDLVLANGKCLRFTDPRRFGSWVWSPSELAEKLLNKLGPEPLSSEFDGDYLYRQCKKRKAGIKQVIMDNQVVVGVGNIYATEALFLVGIRPTRAANRLSKAKAHELASLIKDVLAKAIKQGGTTLKDFTQSDGKPGYFKQELLVYGRQGEECLICGQTIKSVRQGQRASAFCPKCQQ</sequence>
<evidence type="ECO:0000256" key="10">
    <source>
        <dbReference type="ARBA" id="ARBA00023204"/>
    </source>
</evidence>
<dbReference type="Pfam" id="PF01149">
    <property type="entry name" value="Fapy_DNA_glyco"/>
    <property type="match status" value="1"/>
</dbReference>
<dbReference type="InterPro" id="IPR020629">
    <property type="entry name" value="FPG_Glyclase"/>
</dbReference>
<dbReference type="InterPro" id="IPR015886">
    <property type="entry name" value="H2TH_FPG"/>
</dbReference>
<evidence type="ECO:0000256" key="11">
    <source>
        <dbReference type="ARBA" id="ARBA00023239"/>
    </source>
</evidence>
<evidence type="ECO:0000256" key="14">
    <source>
        <dbReference type="ARBA" id="ARBA00044632"/>
    </source>
</evidence>
<dbReference type="InterPro" id="IPR035937">
    <property type="entry name" value="FPG_N"/>
</dbReference>
<evidence type="ECO:0000256" key="12">
    <source>
        <dbReference type="ARBA" id="ARBA00023268"/>
    </source>
</evidence>
<evidence type="ECO:0000313" key="18">
    <source>
        <dbReference type="EMBL" id="WMS86468.1"/>
    </source>
</evidence>
<protein>
    <recommendedName>
        <fullName evidence="15">Formamidopyrimidine-DNA glycosylase</fullName>
        <shortName evidence="15">Fapy-DNA glycosylase</shortName>
        <ecNumber evidence="15">3.2.2.23</ecNumber>
    </recommendedName>
    <alternativeName>
        <fullName evidence="15">DNA-(apurinic or apyrimidinic site) lyase MutM</fullName>
        <shortName evidence="15">AP lyase MutM</shortName>
        <ecNumber evidence="15">4.2.99.18</ecNumber>
    </alternativeName>
</protein>
<organism evidence="18 19">
    <name type="scientific">Pleionea litopenaei</name>
    <dbReference type="NCBI Taxonomy" id="3070815"/>
    <lineage>
        <taxon>Bacteria</taxon>
        <taxon>Pseudomonadati</taxon>
        <taxon>Pseudomonadota</taxon>
        <taxon>Gammaproteobacteria</taxon>
        <taxon>Oceanospirillales</taxon>
        <taxon>Pleioneaceae</taxon>
        <taxon>Pleionea</taxon>
    </lineage>
</organism>
<comment type="catalytic activity">
    <reaction evidence="14 15">
        <text>2'-deoxyribonucleotide-(2'-deoxyribose 5'-phosphate)-2'-deoxyribonucleotide-DNA = a 3'-end 2'-deoxyribonucleotide-(2,3-dehydro-2,3-deoxyribose 5'-phosphate)-DNA + a 5'-end 5'-phospho-2'-deoxyribonucleoside-DNA + H(+)</text>
        <dbReference type="Rhea" id="RHEA:66592"/>
        <dbReference type="Rhea" id="RHEA-COMP:13180"/>
        <dbReference type="Rhea" id="RHEA-COMP:16897"/>
        <dbReference type="Rhea" id="RHEA-COMP:17067"/>
        <dbReference type="ChEBI" id="CHEBI:15378"/>
        <dbReference type="ChEBI" id="CHEBI:136412"/>
        <dbReference type="ChEBI" id="CHEBI:157695"/>
        <dbReference type="ChEBI" id="CHEBI:167181"/>
        <dbReference type="EC" id="4.2.99.18"/>
    </reaction>
</comment>
<keyword evidence="9 15" id="KW-0238">DNA-binding</keyword>
<dbReference type="GO" id="GO:0006284">
    <property type="term" value="P:base-excision repair"/>
    <property type="evidence" value="ECO:0007669"/>
    <property type="project" value="InterPro"/>
</dbReference>
<evidence type="ECO:0000256" key="5">
    <source>
        <dbReference type="ARBA" id="ARBA00022763"/>
    </source>
</evidence>
<evidence type="ECO:0000256" key="7">
    <source>
        <dbReference type="ARBA" id="ARBA00022801"/>
    </source>
</evidence>
<dbReference type="EMBL" id="CP133548">
    <property type="protein sequence ID" value="WMS86468.1"/>
    <property type="molecule type" value="Genomic_DNA"/>
</dbReference>
<dbReference type="InterPro" id="IPR015887">
    <property type="entry name" value="DNA_glyclase_Znf_dom_DNA_BS"/>
</dbReference>
<dbReference type="RefSeq" id="WP_309201613.1">
    <property type="nucleotide sequence ID" value="NZ_CP133548.1"/>
</dbReference>
<feature type="active site" description="Proton donor; for beta-elimination activity" evidence="15">
    <location>
        <position position="58"/>
    </location>
</feature>
<dbReference type="SUPFAM" id="SSF46946">
    <property type="entry name" value="S13-like H2TH domain"/>
    <property type="match status" value="1"/>
</dbReference>
<comment type="function">
    <text evidence="15">Involved in base excision repair of DNA damaged by oxidation or by mutagenic agents. Acts as DNA glycosylase that recognizes and removes damaged bases. Has a preference for oxidized purines, such as 7,8-dihydro-8-oxoguanine (8-oxoG). Has AP (apurinic/apyrimidinic) lyase activity and introduces nicks in the DNA strand. Cleaves the DNA backbone by beta-delta elimination to generate a single-strand break at the site of the removed base with both 3'- and 5'-phosphates.</text>
</comment>
<dbReference type="Proteomes" id="UP001239782">
    <property type="component" value="Chromosome"/>
</dbReference>
<dbReference type="InterPro" id="IPR012319">
    <property type="entry name" value="FPG_cat"/>
</dbReference>
<dbReference type="FunFam" id="1.10.8.50:FF:000003">
    <property type="entry name" value="Formamidopyrimidine-DNA glycosylase"/>
    <property type="match status" value="1"/>
</dbReference>
<dbReference type="NCBIfam" id="TIGR00577">
    <property type="entry name" value="fpg"/>
    <property type="match status" value="1"/>
</dbReference>
<dbReference type="FunFam" id="3.20.190.10:FF:000001">
    <property type="entry name" value="Formamidopyrimidine-DNA glycosylase"/>
    <property type="match status" value="1"/>
</dbReference>
<dbReference type="HAMAP" id="MF_00103">
    <property type="entry name" value="Fapy_DNA_glycosyl"/>
    <property type="match status" value="1"/>
</dbReference>